<keyword evidence="2" id="KW-0813">Transport</keyword>
<evidence type="ECO:0008006" key="10">
    <source>
        <dbReference type="Google" id="ProtNLM"/>
    </source>
</evidence>
<dbReference type="Pfam" id="PF00375">
    <property type="entry name" value="SDF"/>
    <property type="match status" value="1"/>
</dbReference>
<feature type="transmembrane region" description="Helical" evidence="7">
    <location>
        <begin position="375"/>
        <end position="398"/>
    </location>
</feature>
<dbReference type="PRINTS" id="PR00173">
    <property type="entry name" value="EDTRNSPORT"/>
</dbReference>
<dbReference type="AlphaFoldDB" id="A0A2W5N705"/>
<feature type="transmembrane region" description="Helical" evidence="7">
    <location>
        <begin position="333"/>
        <end position="355"/>
    </location>
</feature>
<keyword evidence="6 7" id="KW-0472">Membrane</keyword>
<feature type="transmembrane region" description="Helical" evidence="7">
    <location>
        <begin position="21"/>
        <end position="43"/>
    </location>
</feature>
<dbReference type="GO" id="GO:0015293">
    <property type="term" value="F:symporter activity"/>
    <property type="evidence" value="ECO:0007669"/>
    <property type="project" value="UniProtKB-KW"/>
</dbReference>
<keyword evidence="5 7" id="KW-1133">Transmembrane helix</keyword>
<evidence type="ECO:0000313" key="9">
    <source>
        <dbReference type="Proteomes" id="UP000248597"/>
    </source>
</evidence>
<protein>
    <recommendedName>
        <fullName evidence="10">Sodium:dicarboxylate symporter</fullName>
    </recommendedName>
</protein>
<feature type="transmembrane region" description="Helical" evidence="7">
    <location>
        <begin position="172"/>
        <end position="193"/>
    </location>
</feature>
<evidence type="ECO:0000256" key="3">
    <source>
        <dbReference type="ARBA" id="ARBA00022475"/>
    </source>
</evidence>
<feature type="transmembrane region" description="Helical" evidence="7">
    <location>
        <begin position="95"/>
        <end position="122"/>
    </location>
</feature>
<dbReference type="GO" id="GO:0005886">
    <property type="term" value="C:plasma membrane"/>
    <property type="evidence" value="ECO:0007669"/>
    <property type="project" value="UniProtKB-SubCell"/>
</dbReference>
<organism evidence="8 9">
    <name type="scientific">Sphingopyxis macrogoltabida</name>
    <name type="common">Sphingomonas macrogoltabidus</name>
    <dbReference type="NCBI Taxonomy" id="33050"/>
    <lineage>
        <taxon>Bacteria</taxon>
        <taxon>Pseudomonadati</taxon>
        <taxon>Pseudomonadota</taxon>
        <taxon>Alphaproteobacteria</taxon>
        <taxon>Sphingomonadales</taxon>
        <taxon>Sphingomonadaceae</taxon>
        <taxon>Sphingopyxis</taxon>
    </lineage>
</organism>
<evidence type="ECO:0000256" key="6">
    <source>
        <dbReference type="ARBA" id="ARBA00023136"/>
    </source>
</evidence>
<dbReference type="SUPFAM" id="SSF118215">
    <property type="entry name" value="Proton glutamate symport protein"/>
    <property type="match status" value="1"/>
</dbReference>
<evidence type="ECO:0000313" key="8">
    <source>
        <dbReference type="EMBL" id="PZQ21970.1"/>
    </source>
</evidence>
<keyword evidence="3" id="KW-1003">Cell membrane</keyword>
<feature type="transmembrane region" description="Helical" evidence="7">
    <location>
        <begin position="63"/>
        <end position="83"/>
    </location>
</feature>
<sequence length="432" mass="44629">MTSDESATASTSARSRTFARYLPVLVICSLVFGLTVGTAIRALPTSDDITIVIDAFDVVGTMWVNAIRMTVIPLIVPLLIASIAGARSGRDATRLGLATIVAFVLLVAVLAVVAALVAPLLFRGLHIDSPMTDALRTSIAGTTLPTGDASLGSWFKALIPTNPVKAAAEGSMLSIIVFAVAFGFATLAAPEAVRERVIVFSHSLSAIMLIVVQAVLLLAPIGIFALTLVVGARVGGSVFTAMGYFIAVQILLAAIVVAAMLTLTISFGRISPATAIRGATPPLLVAAGTSSSLSTLPAMIEGARDVWRLPEKIYGFVLPFAVSTFKPTSGYSWVINVYFVALLYGVPFGPAQLALAAGYSALFNATIPGIPGGGMIAITPMLLALSLPVEGLAILIAVNPIVDRFTTIGNVAANMALTATLATLSRGKHELG</sequence>
<accession>A0A2W5N705</accession>
<dbReference type="InterPro" id="IPR001991">
    <property type="entry name" value="Na-dicarboxylate_symporter"/>
</dbReference>
<feature type="transmembrane region" description="Helical" evidence="7">
    <location>
        <begin position="205"/>
        <end position="230"/>
    </location>
</feature>
<evidence type="ECO:0000256" key="1">
    <source>
        <dbReference type="ARBA" id="ARBA00004651"/>
    </source>
</evidence>
<dbReference type="Proteomes" id="UP000248597">
    <property type="component" value="Unassembled WGS sequence"/>
</dbReference>
<proteinExistence type="predicted"/>
<evidence type="ECO:0000256" key="2">
    <source>
        <dbReference type="ARBA" id="ARBA00022448"/>
    </source>
</evidence>
<dbReference type="Gene3D" id="1.10.3860.10">
    <property type="entry name" value="Sodium:dicarboxylate symporter"/>
    <property type="match status" value="1"/>
</dbReference>
<reference evidence="8 9" key="1">
    <citation type="submission" date="2017-08" db="EMBL/GenBank/DDBJ databases">
        <title>Infants hospitalized years apart are colonized by the same room-sourced microbial strains.</title>
        <authorList>
            <person name="Brooks B."/>
            <person name="Olm M.R."/>
            <person name="Firek B.A."/>
            <person name="Baker R."/>
            <person name="Thomas B.C."/>
            <person name="Morowitz M.J."/>
            <person name="Banfield J.F."/>
        </authorList>
    </citation>
    <scope>NUCLEOTIDE SEQUENCE [LARGE SCALE GENOMIC DNA]</scope>
    <source>
        <strain evidence="8">S2_005_003_R2_47</strain>
    </source>
</reference>
<evidence type="ECO:0000256" key="7">
    <source>
        <dbReference type="SAM" id="Phobius"/>
    </source>
</evidence>
<dbReference type="EMBL" id="QFPJ01000020">
    <property type="protein sequence ID" value="PZQ21970.1"/>
    <property type="molecule type" value="Genomic_DNA"/>
</dbReference>
<dbReference type="InterPro" id="IPR036458">
    <property type="entry name" value="Na:dicarbo_symporter_sf"/>
</dbReference>
<evidence type="ECO:0000256" key="5">
    <source>
        <dbReference type="ARBA" id="ARBA00022989"/>
    </source>
</evidence>
<gene>
    <name evidence="8" type="ORF">DI569_09925</name>
</gene>
<feature type="transmembrane region" description="Helical" evidence="7">
    <location>
        <begin position="242"/>
        <end position="267"/>
    </location>
</feature>
<comment type="subcellular location">
    <subcellularLocation>
        <location evidence="1">Cell membrane</location>
        <topology evidence="1">Multi-pass membrane protein</topology>
    </subcellularLocation>
</comment>
<evidence type="ECO:0000256" key="4">
    <source>
        <dbReference type="ARBA" id="ARBA00022692"/>
    </source>
</evidence>
<dbReference type="PANTHER" id="PTHR42865">
    <property type="entry name" value="PROTON/GLUTAMATE-ASPARTATE SYMPORTER"/>
    <property type="match status" value="1"/>
</dbReference>
<dbReference type="PANTHER" id="PTHR42865:SF7">
    <property type="entry name" value="PROTON_GLUTAMATE-ASPARTATE SYMPORTER"/>
    <property type="match status" value="1"/>
</dbReference>
<name>A0A2W5N705_SPHMC</name>
<comment type="caution">
    <text evidence="8">The sequence shown here is derived from an EMBL/GenBank/DDBJ whole genome shotgun (WGS) entry which is preliminary data.</text>
</comment>
<keyword evidence="4 7" id="KW-0812">Transmembrane</keyword>